<proteinExistence type="predicted"/>
<dbReference type="EnsemblMetazoa" id="GPAI021453-RA">
    <property type="protein sequence ID" value="GPAI021453-PA"/>
    <property type="gene ID" value="GPAI021453"/>
</dbReference>
<evidence type="ECO:0000313" key="2">
    <source>
        <dbReference type="Proteomes" id="UP000092445"/>
    </source>
</evidence>
<reference evidence="1" key="2">
    <citation type="submission" date="2020-05" db="UniProtKB">
        <authorList>
            <consortium name="EnsemblMetazoa"/>
        </authorList>
    </citation>
    <scope>IDENTIFICATION</scope>
    <source>
        <strain evidence="1">IAEA</strain>
    </source>
</reference>
<keyword evidence="2" id="KW-1185">Reference proteome</keyword>
<dbReference type="VEuPathDB" id="VectorBase:GPAI021453"/>
<reference evidence="2" key="1">
    <citation type="submission" date="2014-03" db="EMBL/GenBank/DDBJ databases">
        <authorList>
            <person name="Aksoy S."/>
            <person name="Warren W."/>
            <person name="Wilson R.K."/>
        </authorList>
    </citation>
    <scope>NUCLEOTIDE SEQUENCE [LARGE SCALE GENOMIC DNA]</scope>
    <source>
        <strain evidence="2">IAEA</strain>
    </source>
</reference>
<dbReference type="Proteomes" id="UP000092445">
    <property type="component" value="Unassembled WGS sequence"/>
</dbReference>
<protein>
    <submittedName>
        <fullName evidence="1">Uncharacterized protein</fullName>
    </submittedName>
</protein>
<organism evidence="1 2">
    <name type="scientific">Glossina pallidipes</name>
    <name type="common">Tsetse fly</name>
    <dbReference type="NCBI Taxonomy" id="7398"/>
    <lineage>
        <taxon>Eukaryota</taxon>
        <taxon>Metazoa</taxon>
        <taxon>Ecdysozoa</taxon>
        <taxon>Arthropoda</taxon>
        <taxon>Hexapoda</taxon>
        <taxon>Insecta</taxon>
        <taxon>Pterygota</taxon>
        <taxon>Neoptera</taxon>
        <taxon>Endopterygota</taxon>
        <taxon>Diptera</taxon>
        <taxon>Brachycera</taxon>
        <taxon>Muscomorpha</taxon>
        <taxon>Hippoboscoidea</taxon>
        <taxon>Glossinidae</taxon>
        <taxon>Glossina</taxon>
    </lineage>
</organism>
<dbReference type="AlphaFoldDB" id="A0A1A9ZQ09"/>
<name>A0A1A9ZQ09_GLOPL</name>
<accession>A0A1A9ZQ09</accession>
<evidence type="ECO:0000313" key="1">
    <source>
        <dbReference type="EnsemblMetazoa" id="GPAI021453-PA"/>
    </source>
</evidence>
<sequence length="168" mass="18676">MSYFCRKTYSLNKQNSGKTLTFKFSKTFAPISLKCDLALRKSSSDFGLSIVTVNVWDVCSFSLTGECSNISTNSSPFVSHSGSQSTLTPCNNCRTCKACLIVEATLKKQCDLTARNNRIFYTNFIYLALDDINAIICNLPTFLRQRPSTATGLRSRETNETNCTEKVA</sequence>